<evidence type="ECO:0000313" key="2">
    <source>
        <dbReference type="Proteomes" id="UP000265040"/>
    </source>
</evidence>
<keyword evidence="2" id="KW-1185">Reference proteome</keyword>
<dbReference type="Proteomes" id="UP000265040">
    <property type="component" value="Chromosome 13"/>
</dbReference>
<sequence length="126" mass="13942">MVAIPAVLEAGSETKFCASLLQPSRSVVMTVTLVSGEGSTTLLKHTSSEEFHMCTQFKTFVISESVFLSQVPLQVRKVMITVYQPLTFVQTDKPLYLPGQTGNPKLMIYDVVDIFYTVHAESIHDA</sequence>
<reference evidence="1" key="2">
    <citation type="submission" date="2025-08" db="UniProtKB">
        <authorList>
            <consortium name="Ensembl"/>
        </authorList>
    </citation>
    <scope>IDENTIFICATION</scope>
</reference>
<name>A0A7N6B1I6_ANATE</name>
<dbReference type="AlphaFoldDB" id="A0A7N6B1I6"/>
<dbReference type="Ensembl" id="ENSATET00000069095.1">
    <property type="protein sequence ID" value="ENSATEP00000054406.1"/>
    <property type="gene ID" value="ENSATEG00000025523.1"/>
</dbReference>
<evidence type="ECO:0000313" key="1">
    <source>
        <dbReference type="Ensembl" id="ENSATEP00000054406.1"/>
    </source>
</evidence>
<dbReference type="GeneTree" id="ENSGT00940000162996"/>
<dbReference type="InParanoid" id="A0A7N6B1I6"/>
<dbReference type="OrthoDB" id="9998011at2759"/>
<reference evidence="1" key="1">
    <citation type="submission" date="2021-04" db="EMBL/GenBank/DDBJ databases">
        <authorList>
            <consortium name="Wellcome Sanger Institute Data Sharing"/>
        </authorList>
    </citation>
    <scope>NUCLEOTIDE SEQUENCE [LARGE SCALE GENOMIC DNA]</scope>
</reference>
<reference evidence="1" key="3">
    <citation type="submission" date="2025-09" db="UniProtKB">
        <authorList>
            <consortium name="Ensembl"/>
        </authorList>
    </citation>
    <scope>IDENTIFICATION</scope>
</reference>
<accession>A0A7N6B1I6</accession>
<protein>
    <submittedName>
        <fullName evidence="1">Uncharacterized protein</fullName>
    </submittedName>
</protein>
<organism evidence="1 2">
    <name type="scientific">Anabas testudineus</name>
    <name type="common">Climbing perch</name>
    <name type="synonym">Anthias testudineus</name>
    <dbReference type="NCBI Taxonomy" id="64144"/>
    <lineage>
        <taxon>Eukaryota</taxon>
        <taxon>Metazoa</taxon>
        <taxon>Chordata</taxon>
        <taxon>Craniata</taxon>
        <taxon>Vertebrata</taxon>
        <taxon>Euteleostomi</taxon>
        <taxon>Actinopterygii</taxon>
        <taxon>Neopterygii</taxon>
        <taxon>Teleostei</taxon>
        <taxon>Neoteleostei</taxon>
        <taxon>Acanthomorphata</taxon>
        <taxon>Anabantaria</taxon>
        <taxon>Anabantiformes</taxon>
        <taxon>Anabantoidei</taxon>
        <taxon>Anabantidae</taxon>
        <taxon>Anabas</taxon>
    </lineage>
</organism>
<proteinExistence type="predicted"/>